<reference evidence="1" key="1">
    <citation type="journal article" date="2019" name="Sci. Rep.">
        <title>Draft genome of Tanacetum cinerariifolium, the natural source of mosquito coil.</title>
        <authorList>
            <person name="Yamashiro T."/>
            <person name="Shiraishi A."/>
            <person name="Satake H."/>
            <person name="Nakayama K."/>
        </authorList>
    </citation>
    <scope>NUCLEOTIDE SEQUENCE</scope>
</reference>
<accession>A0A699GQC4</accession>
<gene>
    <name evidence="1" type="ORF">Tci_144279</name>
</gene>
<sequence>MSTISNTSQISLVIAITPDLPTKELEYSLSMGDEHLSTISKTELDDVIKSSVKTLFQSQVSMRLLLIKKNPLVDDEESISPKIDPHYLNAEFDLIESLLNRDTLIDSSPKFDYLLEEIKEDDFDLEEEIRLVENLLYDNSSPRPPKELNAEIDDTIVESLSPSPNPLRWITLDLKASHARCFVIDPLELPSLAYGNPISEILLI</sequence>
<comment type="caution">
    <text evidence="1">The sequence shown here is derived from an EMBL/GenBank/DDBJ whole genome shotgun (WGS) entry which is preliminary data.</text>
</comment>
<name>A0A699GQC4_TANCI</name>
<evidence type="ECO:0000313" key="1">
    <source>
        <dbReference type="EMBL" id="GEV72302.1"/>
    </source>
</evidence>
<evidence type="ECO:0008006" key="2">
    <source>
        <dbReference type="Google" id="ProtNLM"/>
    </source>
</evidence>
<organism evidence="1">
    <name type="scientific">Tanacetum cinerariifolium</name>
    <name type="common">Dalmatian daisy</name>
    <name type="synonym">Chrysanthemum cinerariifolium</name>
    <dbReference type="NCBI Taxonomy" id="118510"/>
    <lineage>
        <taxon>Eukaryota</taxon>
        <taxon>Viridiplantae</taxon>
        <taxon>Streptophyta</taxon>
        <taxon>Embryophyta</taxon>
        <taxon>Tracheophyta</taxon>
        <taxon>Spermatophyta</taxon>
        <taxon>Magnoliopsida</taxon>
        <taxon>eudicotyledons</taxon>
        <taxon>Gunneridae</taxon>
        <taxon>Pentapetalae</taxon>
        <taxon>asterids</taxon>
        <taxon>campanulids</taxon>
        <taxon>Asterales</taxon>
        <taxon>Asteraceae</taxon>
        <taxon>Asteroideae</taxon>
        <taxon>Anthemideae</taxon>
        <taxon>Anthemidinae</taxon>
        <taxon>Tanacetum</taxon>
    </lineage>
</organism>
<protein>
    <recommendedName>
        <fullName evidence="2">Reverse transcriptase domain-containing protein</fullName>
    </recommendedName>
</protein>
<proteinExistence type="predicted"/>
<dbReference type="AlphaFoldDB" id="A0A699GQC4"/>
<dbReference type="EMBL" id="BKCJ010032206">
    <property type="protein sequence ID" value="GEV72302.1"/>
    <property type="molecule type" value="Genomic_DNA"/>
</dbReference>